<dbReference type="Pfam" id="PF01370">
    <property type="entry name" value="Epimerase"/>
    <property type="match status" value="1"/>
</dbReference>
<dbReference type="PANTHER" id="PTHR43725">
    <property type="entry name" value="UDP-GLUCOSE 4-EPIMERASE"/>
    <property type="match status" value="1"/>
</dbReference>
<dbReference type="GO" id="GO:0005996">
    <property type="term" value="P:monosaccharide metabolic process"/>
    <property type="evidence" value="ECO:0007669"/>
    <property type="project" value="TreeGrafter"/>
</dbReference>
<dbReference type="OrthoDB" id="16464at2759"/>
<organism evidence="3 4">
    <name type="scientific">Allacma fusca</name>
    <dbReference type="NCBI Taxonomy" id="39272"/>
    <lineage>
        <taxon>Eukaryota</taxon>
        <taxon>Metazoa</taxon>
        <taxon>Ecdysozoa</taxon>
        <taxon>Arthropoda</taxon>
        <taxon>Hexapoda</taxon>
        <taxon>Collembola</taxon>
        <taxon>Symphypleona</taxon>
        <taxon>Sminthuridae</taxon>
        <taxon>Allacma</taxon>
    </lineage>
</organism>
<feature type="non-terminal residue" evidence="3">
    <location>
        <position position="1"/>
    </location>
</feature>
<evidence type="ECO:0000313" key="4">
    <source>
        <dbReference type="Proteomes" id="UP000708208"/>
    </source>
</evidence>
<dbReference type="Proteomes" id="UP000708208">
    <property type="component" value="Unassembled WGS sequence"/>
</dbReference>
<dbReference type="GO" id="GO:0005829">
    <property type="term" value="C:cytosol"/>
    <property type="evidence" value="ECO:0007669"/>
    <property type="project" value="TreeGrafter"/>
</dbReference>
<sequence length="212" mass="23914">THAWLKHKQSVTAVVERAQKDTTQDMSTSEESSEPLESPTYAQKTVLAFGGNGFIGSEVISKMLERNYKITVVSRGNWYFDSGTRIKPHVKQVICDRENSDLEYCTDLLQVINETAHFDIVIDFSAYKPEVISEALEYLKGKVGLYIYISTDSVYEVSVPRPPETGTVSKETDARRPEDEDERDQLNEMDSYGDQKLAGEEVILNIYAAGKK</sequence>
<dbReference type="InterPro" id="IPR001509">
    <property type="entry name" value="Epimerase_deHydtase"/>
</dbReference>
<dbReference type="AlphaFoldDB" id="A0A8J2KR97"/>
<evidence type="ECO:0000259" key="2">
    <source>
        <dbReference type="Pfam" id="PF01370"/>
    </source>
</evidence>
<feature type="region of interest" description="Disordered" evidence="1">
    <location>
        <begin position="159"/>
        <end position="194"/>
    </location>
</feature>
<dbReference type="GO" id="GO:0003978">
    <property type="term" value="F:UDP-glucose 4-epimerase activity"/>
    <property type="evidence" value="ECO:0007669"/>
    <property type="project" value="TreeGrafter"/>
</dbReference>
<reference evidence="3" key="1">
    <citation type="submission" date="2021-06" db="EMBL/GenBank/DDBJ databases">
        <authorList>
            <person name="Hodson N. C."/>
            <person name="Mongue J. A."/>
            <person name="Jaron S. K."/>
        </authorList>
    </citation>
    <scope>NUCLEOTIDE SEQUENCE</scope>
</reference>
<gene>
    <name evidence="3" type="ORF">AFUS01_LOCUS29778</name>
</gene>
<keyword evidence="4" id="KW-1185">Reference proteome</keyword>
<evidence type="ECO:0000256" key="1">
    <source>
        <dbReference type="SAM" id="MobiDB-lite"/>
    </source>
</evidence>
<accession>A0A8J2KR97</accession>
<feature type="compositionally biased region" description="Low complexity" evidence="1">
    <location>
        <begin position="27"/>
        <end position="38"/>
    </location>
</feature>
<evidence type="ECO:0000313" key="3">
    <source>
        <dbReference type="EMBL" id="CAG7819320.1"/>
    </source>
</evidence>
<comment type="caution">
    <text evidence="3">The sequence shown here is derived from an EMBL/GenBank/DDBJ whole genome shotgun (WGS) entry which is preliminary data.</text>
</comment>
<feature type="domain" description="NAD-dependent epimerase/dehydratase" evidence="2">
    <location>
        <begin position="48"/>
        <end position="209"/>
    </location>
</feature>
<name>A0A8J2KR97_9HEXA</name>
<dbReference type="PANTHER" id="PTHR43725:SF32">
    <property type="entry name" value="NAD-DEPENDENT EPIMERASE_DEHYDRATASE DOMAIN-CONTAINING PROTEIN"/>
    <property type="match status" value="1"/>
</dbReference>
<feature type="region of interest" description="Disordered" evidence="1">
    <location>
        <begin position="17"/>
        <end position="38"/>
    </location>
</feature>
<protein>
    <recommendedName>
        <fullName evidence="2">NAD-dependent epimerase/dehydratase domain-containing protein</fullName>
    </recommendedName>
</protein>
<dbReference type="EMBL" id="CAJVCH010446492">
    <property type="protein sequence ID" value="CAG7819320.1"/>
    <property type="molecule type" value="Genomic_DNA"/>
</dbReference>
<proteinExistence type="predicted"/>